<dbReference type="SUPFAM" id="SSF51395">
    <property type="entry name" value="FMN-linked oxidoreductases"/>
    <property type="match status" value="1"/>
</dbReference>
<dbReference type="AlphaFoldDB" id="A0A2S7KN61"/>
<feature type="transmembrane region" description="Helical" evidence="3">
    <location>
        <begin position="13"/>
        <end position="31"/>
    </location>
</feature>
<gene>
    <name evidence="5" type="ORF">BST85_03480</name>
</gene>
<dbReference type="CDD" id="cd02808">
    <property type="entry name" value="GltS_FMN"/>
    <property type="match status" value="1"/>
</dbReference>
<evidence type="ECO:0000259" key="4">
    <source>
        <dbReference type="Pfam" id="PF01645"/>
    </source>
</evidence>
<dbReference type="GO" id="GO:0015930">
    <property type="term" value="F:glutamate synthase activity"/>
    <property type="evidence" value="ECO:0007669"/>
    <property type="project" value="InterPro"/>
</dbReference>
<dbReference type="RefSeq" id="WP_104811991.1">
    <property type="nucleotide sequence ID" value="NZ_MQUB01000001.1"/>
</dbReference>
<name>A0A2S7KN61_9FLAO</name>
<dbReference type="Gene3D" id="3.20.20.70">
    <property type="entry name" value="Aldolase class I"/>
    <property type="match status" value="1"/>
</dbReference>
<proteinExistence type="inferred from homology"/>
<accession>A0A2S7KN61</accession>
<keyword evidence="3" id="KW-1133">Transmembrane helix</keyword>
<dbReference type="OrthoDB" id="9758182at2"/>
<dbReference type="Proteomes" id="UP000239800">
    <property type="component" value="Unassembled WGS sequence"/>
</dbReference>
<evidence type="ECO:0000313" key="5">
    <source>
        <dbReference type="EMBL" id="PQB04066.1"/>
    </source>
</evidence>
<dbReference type="EMBL" id="MQUB01000001">
    <property type="protein sequence ID" value="PQB04066.1"/>
    <property type="molecule type" value="Genomic_DNA"/>
</dbReference>
<evidence type="ECO:0000256" key="3">
    <source>
        <dbReference type="SAM" id="Phobius"/>
    </source>
</evidence>
<dbReference type="PANTHER" id="PTHR43819">
    <property type="entry name" value="ARCHAEAL-TYPE GLUTAMATE SYNTHASE [NADPH]"/>
    <property type="match status" value="1"/>
</dbReference>
<evidence type="ECO:0000256" key="1">
    <source>
        <dbReference type="ARBA" id="ARBA00009716"/>
    </source>
</evidence>
<evidence type="ECO:0000256" key="2">
    <source>
        <dbReference type="PIRNR" id="PIRNR006429"/>
    </source>
</evidence>
<dbReference type="PIRSF" id="PIRSF006429">
    <property type="entry name" value="GOGAT_lg_2"/>
    <property type="match status" value="1"/>
</dbReference>
<dbReference type="Pfam" id="PF01645">
    <property type="entry name" value="Glu_synthase"/>
    <property type="match status" value="1"/>
</dbReference>
<keyword evidence="3" id="KW-0812">Transmembrane</keyword>
<comment type="caution">
    <text evidence="5">The sequence shown here is derived from an EMBL/GenBank/DDBJ whole genome shotgun (WGS) entry which is preliminary data.</text>
</comment>
<organism evidence="5 6">
    <name type="scientific">Aureitalea marina</name>
    <dbReference type="NCBI Taxonomy" id="930804"/>
    <lineage>
        <taxon>Bacteria</taxon>
        <taxon>Pseudomonadati</taxon>
        <taxon>Bacteroidota</taxon>
        <taxon>Flavobacteriia</taxon>
        <taxon>Flavobacteriales</taxon>
        <taxon>Flavobacteriaceae</taxon>
        <taxon>Aureitalea</taxon>
    </lineage>
</organism>
<dbReference type="GO" id="GO:0006537">
    <property type="term" value="P:glutamate biosynthetic process"/>
    <property type="evidence" value="ECO:0007669"/>
    <property type="project" value="InterPro"/>
</dbReference>
<dbReference type="InterPro" id="IPR013785">
    <property type="entry name" value="Aldolase_TIM"/>
</dbReference>
<sequence>MDGFWNTFSLIPWWGWVLLFLLLIAIKDVFFNKRHTIKHNFPVIGHLRYILERIGPELRQYIVANNREELPFNRIERSWIYASAKNENNYEGFGTDRDIYAPNYIFINNAMFPFRLEKGHPNTNDPYFLPCAKVMGAGRRIRPFRPASVINVSAMSFGSLSARAIESLNRGCGLANAYHNTGEGGLSPYHCSGSDVVFHFGTGYFGVRDEAGNFSLQHLVKLTQEYPQIRAVEIKLSQGAKPGKGGVLPASKITAEIAAIRGVPKGKDVLSPPTHSAFQGTREMIDFIEELAQATGLPVGIKSAVGKLDDWRELAKIMQDTGRGPDFITIDGGEGGTGAAPPSFADHVALPWLFGFSDVYKIFKSHQLCERVVFVGSGKLGFPAKAAMAFAMGVDCINVAREAMMSIGCIQAQICHNNHCPSGVATQSKWRQSGINIQDKSTRTHFYFKNFRKELLEITHACGYEHPSQFTMDDVEFSLGDRNLLKTLADAFGYNKVKIPFTGIKDCMDCPHLGGNYEPKSAKKAVKQARKAAKVRY</sequence>
<evidence type="ECO:0000313" key="6">
    <source>
        <dbReference type="Proteomes" id="UP000239800"/>
    </source>
</evidence>
<keyword evidence="6" id="KW-1185">Reference proteome</keyword>
<protein>
    <submittedName>
        <fullName evidence="5">FMN-binding glutamate synthase family protein</fullName>
    </submittedName>
</protein>
<dbReference type="PANTHER" id="PTHR43819:SF1">
    <property type="entry name" value="ARCHAEAL-TYPE GLUTAMATE SYNTHASE [NADPH]"/>
    <property type="match status" value="1"/>
</dbReference>
<keyword evidence="3" id="KW-0472">Membrane</keyword>
<dbReference type="InterPro" id="IPR002932">
    <property type="entry name" value="Glu_synthdom"/>
</dbReference>
<feature type="domain" description="Glutamate synthase" evidence="4">
    <location>
        <begin position="147"/>
        <end position="464"/>
    </location>
</feature>
<comment type="similarity">
    <text evidence="1 2">Belongs to the glutamate synthase family.</text>
</comment>
<reference evidence="5 6" key="1">
    <citation type="submission" date="2016-11" db="EMBL/GenBank/DDBJ databases">
        <title>Trade-off between light-utilization and light-protection in marine flavobacteria.</title>
        <authorList>
            <person name="Kumagai Y."/>
        </authorList>
    </citation>
    <scope>NUCLEOTIDE SEQUENCE [LARGE SCALE GENOMIC DNA]</scope>
    <source>
        <strain evidence="5 6">NBRC 107741</strain>
    </source>
</reference>
<dbReference type="InterPro" id="IPR024188">
    <property type="entry name" value="GltB"/>
</dbReference>